<keyword evidence="2" id="KW-0433">Leucine-rich repeat</keyword>
<dbReference type="GO" id="GO:0005096">
    <property type="term" value="F:GTPase activator activity"/>
    <property type="evidence" value="ECO:0007669"/>
    <property type="project" value="UniProtKB-KW"/>
</dbReference>
<organism evidence="4 5">
    <name type="scientific">Candida albicans</name>
    <name type="common">Yeast</name>
    <dbReference type="NCBI Taxonomy" id="5476"/>
    <lineage>
        <taxon>Eukaryota</taxon>
        <taxon>Fungi</taxon>
        <taxon>Dikarya</taxon>
        <taxon>Ascomycota</taxon>
        <taxon>Saccharomycotina</taxon>
        <taxon>Pichiomycetes</taxon>
        <taxon>Debaryomycetaceae</taxon>
        <taxon>Candida/Lodderomyces clade</taxon>
        <taxon>Candida</taxon>
    </lineage>
</organism>
<dbReference type="InterPro" id="IPR032675">
    <property type="entry name" value="LRR_dom_sf"/>
</dbReference>
<dbReference type="AlphaFoldDB" id="A0A8H6C5Y4"/>
<dbReference type="GO" id="GO:0005829">
    <property type="term" value="C:cytosol"/>
    <property type="evidence" value="ECO:0007669"/>
    <property type="project" value="TreeGrafter"/>
</dbReference>
<dbReference type="GO" id="GO:0005634">
    <property type="term" value="C:nucleus"/>
    <property type="evidence" value="ECO:0007669"/>
    <property type="project" value="TreeGrafter"/>
</dbReference>
<evidence type="ECO:0000313" key="4">
    <source>
        <dbReference type="EMBL" id="KAF6072534.1"/>
    </source>
</evidence>
<dbReference type="Gene3D" id="3.80.10.10">
    <property type="entry name" value="Ribonuclease Inhibitor"/>
    <property type="match status" value="1"/>
</dbReference>
<dbReference type="SUPFAM" id="SSF52047">
    <property type="entry name" value="RNI-like"/>
    <property type="match status" value="1"/>
</dbReference>
<evidence type="ECO:0000256" key="3">
    <source>
        <dbReference type="ARBA" id="ARBA00022737"/>
    </source>
</evidence>
<evidence type="ECO:0000313" key="5">
    <source>
        <dbReference type="Proteomes" id="UP000536275"/>
    </source>
</evidence>
<dbReference type="EMBL" id="JABWAD010000007">
    <property type="protein sequence ID" value="KAF6072534.1"/>
    <property type="molecule type" value="Genomic_DNA"/>
</dbReference>
<evidence type="ECO:0000256" key="1">
    <source>
        <dbReference type="ARBA" id="ARBA00022468"/>
    </source>
</evidence>
<comment type="caution">
    <text evidence="4">The sequence shown here is derived from an EMBL/GenBank/DDBJ whole genome shotgun (WGS) entry which is preliminary data.</text>
</comment>
<sequence length="137" mass="15192">MASVEVELGVTPETTYSISGKQLKFDSESDIAPYIKELTEKENVKKVDFSGNTIGIEASKALSEALLKHKDTIVEINFSDLYTGRLNTEIPQSLEYLLPALLKLPNLKLINLSDNAFGLQTIDPIEAYWPKSFPSSI</sequence>
<dbReference type="PANTHER" id="PTHR24113:SF12">
    <property type="entry name" value="RAN GTPASE-ACTIVATING PROTEIN 1"/>
    <property type="match status" value="1"/>
</dbReference>
<proteinExistence type="predicted"/>
<dbReference type="GO" id="GO:0006913">
    <property type="term" value="P:nucleocytoplasmic transport"/>
    <property type="evidence" value="ECO:0007669"/>
    <property type="project" value="TreeGrafter"/>
</dbReference>
<dbReference type="GO" id="GO:0048471">
    <property type="term" value="C:perinuclear region of cytoplasm"/>
    <property type="evidence" value="ECO:0007669"/>
    <property type="project" value="TreeGrafter"/>
</dbReference>
<accession>A0A8H6C5Y4</accession>
<protein>
    <submittedName>
        <fullName evidence="4">Ran GTPase-activating protein 1 domain protein</fullName>
    </submittedName>
</protein>
<gene>
    <name evidence="4" type="primary">RNA1</name>
    <name evidence="4" type="ORF">FOB64_000567</name>
</gene>
<dbReference type="PANTHER" id="PTHR24113">
    <property type="entry name" value="RAN GTPASE-ACTIVATING PROTEIN 1"/>
    <property type="match status" value="1"/>
</dbReference>
<keyword evidence="3" id="KW-0677">Repeat</keyword>
<keyword evidence="1" id="KW-0343">GTPase activation</keyword>
<reference evidence="4 5" key="1">
    <citation type="submission" date="2020-03" db="EMBL/GenBank/DDBJ databases">
        <title>FDA dAtabase for Regulatory Grade micrObial Sequences (FDA-ARGOS): Supporting development and validation of Infectious Disease Dx tests.</title>
        <authorList>
            <person name="Campos J."/>
            <person name="Goldberg B."/>
            <person name="Tallon L."/>
            <person name="Sadzewicz L."/>
            <person name="Vavikolanu K."/>
            <person name="Mehta A."/>
            <person name="Aluvathingal J."/>
            <person name="Nadendla S."/>
            <person name="Nandy P."/>
            <person name="Geyer C."/>
            <person name="Yan Y."/>
            <person name="Sichtig H."/>
        </authorList>
    </citation>
    <scope>NUCLEOTIDE SEQUENCE [LARGE SCALE GENOMIC DNA]</scope>
    <source>
        <strain evidence="4 5">FDAARGOS_656</strain>
    </source>
</reference>
<name>A0A8H6C5Y4_CANAX</name>
<dbReference type="GO" id="GO:0031267">
    <property type="term" value="F:small GTPase binding"/>
    <property type="evidence" value="ECO:0007669"/>
    <property type="project" value="TreeGrafter"/>
</dbReference>
<dbReference type="InterPro" id="IPR027038">
    <property type="entry name" value="RanGap"/>
</dbReference>
<evidence type="ECO:0000256" key="2">
    <source>
        <dbReference type="ARBA" id="ARBA00022614"/>
    </source>
</evidence>
<dbReference type="Proteomes" id="UP000536275">
    <property type="component" value="Unassembled WGS sequence"/>
</dbReference>